<dbReference type="Proteomes" id="UP000257136">
    <property type="component" value="Unassembled WGS sequence"/>
</dbReference>
<dbReference type="SUPFAM" id="SSF82693">
    <property type="entry name" value="Multidrug efflux transporter AcrB pore domain, PN1, PN2, PC1 and PC2 subdomains"/>
    <property type="match status" value="2"/>
</dbReference>
<keyword evidence="1" id="KW-1133">Transmembrane helix</keyword>
<dbReference type="Gene3D" id="3.30.2090.10">
    <property type="entry name" value="Multidrug efflux transporter AcrB TolC docking domain, DN and DC subdomains"/>
    <property type="match status" value="2"/>
</dbReference>
<organism evidence="2 3">
    <name type="scientific">Flavobacterium aquicola</name>
    <dbReference type="NCBI Taxonomy" id="1682742"/>
    <lineage>
        <taxon>Bacteria</taxon>
        <taxon>Pseudomonadati</taxon>
        <taxon>Bacteroidota</taxon>
        <taxon>Flavobacteriia</taxon>
        <taxon>Flavobacteriales</taxon>
        <taxon>Flavobacteriaceae</taxon>
        <taxon>Flavobacterium</taxon>
    </lineage>
</organism>
<feature type="transmembrane region" description="Helical" evidence="1">
    <location>
        <begin position="339"/>
        <end position="358"/>
    </location>
</feature>
<feature type="transmembrane region" description="Helical" evidence="1">
    <location>
        <begin position="891"/>
        <end position="913"/>
    </location>
</feature>
<dbReference type="SUPFAM" id="SSF82714">
    <property type="entry name" value="Multidrug efflux transporter AcrB TolC docking domain, DN and DC subdomains"/>
    <property type="match status" value="1"/>
</dbReference>
<feature type="transmembrane region" description="Helical" evidence="1">
    <location>
        <begin position="365"/>
        <end position="386"/>
    </location>
</feature>
<dbReference type="AlphaFoldDB" id="A0A3E0EMF4"/>
<evidence type="ECO:0000313" key="2">
    <source>
        <dbReference type="EMBL" id="REG99444.1"/>
    </source>
</evidence>
<feature type="transmembrane region" description="Helical" evidence="1">
    <location>
        <begin position="467"/>
        <end position="490"/>
    </location>
</feature>
<feature type="transmembrane region" description="Helical" evidence="1">
    <location>
        <begin position="17"/>
        <end position="34"/>
    </location>
</feature>
<feature type="transmembrane region" description="Helical" evidence="1">
    <location>
        <begin position="997"/>
        <end position="1019"/>
    </location>
</feature>
<dbReference type="Gene3D" id="3.30.70.1440">
    <property type="entry name" value="Multidrug efflux transporter AcrB pore domain"/>
    <property type="match status" value="1"/>
</dbReference>
<feature type="transmembrane region" description="Helical" evidence="1">
    <location>
        <begin position="435"/>
        <end position="455"/>
    </location>
</feature>
<feature type="transmembrane region" description="Helical" evidence="1">
    <location>
        <begin position="969"/>
        <end position="985"/>
    </location>
</feature>
<feature type="transmembrane region" description="Helical" evidence="1">
    <location>
        <begin position="533"/>
        <end position="554"/>
    </location>
</feature>
<dbReference type="Gene3D" id="3.30.70.1320">
    <property type="entry name" value="Multidrug efflux transporter AcrB pore domain like"/>
    <property type="match status" value="1"/>
</dbReference>
<keyword evidence="3" id="KW-1185">Reference proteome</keyword>
<dbReference type="Pfam" id="PF00873">
    <property type="entry name" value="ACR_tran"/>
    <property type="match status" value="1"/>
</dbReference>
<evidence type="ECO:0000313" key="3">
    <source>
        <dbReference type="Proteomes" id="UP000257136"/>
    </source>
</evidence>
<name>A0A3E0EMF4_9FLAO</name>
<dbReference type="PRINTS" id="PR00702">
    <property type="entry name" value="ACRIFLAVINRP"/>
</dbReference>
<keyword evidence="1" id="KW-0472">Membrane</keyword>
<keyword evidence="1" id="KW-0812">Transmembrane</keyword>
<dbReference type="RefSeq" id="WP_115812095.1">
    <property type="nucleotide sequence ID" value="NZ_QUNI01000004.1"/>
</dbReference>
<dbReference type="SUPFAM" id="SSF82866">
    <property type="entry name" value="Multidrug efflux transporter AcrB transmembrane domain"/>
    <property type="match status" value="2"/>
</dbReference>
<dbReference type="OrthoDB" id="9757876at2"/>
<dbReference type="EMBL" id="QUNI01000004">
    <property type="protein sequence ID" value="REG99444.1"/>
    <property type="molecule type" value="Genomic_DNA"/>
</dbReference>
<dbReference type="GO" id="GO:0005886">
    <property type="term" value="C:plasma membrane"/>
    <property type="evidence" value="ECO:0007669"/>
    <property type="project" value="TreeGrafter"/>
</dbReference>
<dbReference type="PANTHER" id="PTHR32063">
    <property type="match status" value="1"/>
</dbReference>
<feature type="transmembrane region" description="Helical" evidence="1">
    <location>
        <begin position="919"/>
        <end position="943"/>
    </location>
</feature>
<feature type="transmembrane region" description="Helical" evidence="1">
    <location>
        <begin position="867"/>
        <end position="884"/>
    </location>
</feature>
<dbReference type="Gene3D" id="1.20.1640.10">
    <property type="entry name" value="Multidrug efflux transporter AcrB transmembrane domain"/>
    <property type="match status" value="2"/>
</dbReference>
<dbReference type="InterPro" id="IPR027463">
    <property type="entry name" value="AcrB_DN_DC_subdom"/>
</dbReference>
<gene>
    <name evidence="2" type="ORF">C8P67_10462</name>
</gene>
<sequence>MNEDKGIIAWAIKYNKIVLLLITTMVLFGIYGLYKMPKQEFPVFTIRQGVVAGVYPGATSAEVEEQLAKPLEKFLFTYKEVKKAKTYSQSRDGIVYVFVELNDEVSNKDEVWSKIKHGLTAFKMQLPSGVLAVIANDDFGDTSALLIALESDTKTYRQLKIYIEALENKLRGVESVSNLRRYGVQDEQLSIYVDKEKVASYSINIYSLYQTLLTKGMIGPAGVIDNDEMVVPIHIARPFSSERDLEEQIIYSDPQGNHIRLKDVAKVVREYPKASSYTISNNKKCLVLSTEMREGYNIVQFGTDVDKVLKAFEKTLPPDVKIYRIADQPQVVDASINTFLKELGIAIIAVILVTVVFLPIRVAGVAASTIPITIFISLGLMFALGIELNTVTLAALIVVLGMIVDNSIVIVDSYLEKLDEGAERKKAAIDSAREYFKAIFSATLAIGITFFPFLITFTGMMYDFLSAFPWTILITLSISLAIAILFVPFLQYFFIKKGIHSAPNGEKRYKSFMDYVQSFYNAVLENVFRFPKITLCIGVAFVVLGVAMFVNLPLKIMPTAERNQFAVEIFLPQASALAQTEIVAKDLAEVLSKDKRITSITTFMGTGSPRFHTTYAPKIGGPNFAQFIVNTVSSEATVELLDEYSEKYARNYPEAYIKFKQLDYQAGVDADVEVRLSGDSISDLKATAAKLQSDIKKLNTQARVYTNYEEILPDITISVDPVESNRLGINEGILGIGLTSRFGGMPITNIWEGDYKVPVVLKSKWQDKDPKGSDVENEYVSGLFTPAVPLRQVAKVTNGWQEGQIVHRNGVRTLSVYVDLKRGEKVNITQSKVEEIVQKMSKEIGDRNITVSYGGVKADTDETLPKIISGLLISILIIFFILVFHFKKVSLATLVFASTSFSFFGAAFGLWLMDMEFSMTAVLGLVSLIGIIVRNGIIMYDYIEELRSHSKMLVLEACIEAGKRRMRPILLTSLAASMGVIPMIISKSPLWGPMGTVIFFGTLISMVFILTMLPLIYWITYKNEDLTRNTEYYKKN</sequence>
<comment type="caution">
    <text evidence="2">The sequence shown here is derived from an EMBL/GenBank/DDBJ whole genome shotgun (WGS) entry which is preliminary data.</text>
</comment>
<dbReference type="PANTHER" id="PTHR32063:SF18">
    <property type="entry name" value="CATION EFFLUX SYSTEM PROTEIN"/>
    <property type="match status" value="1"/>
</dbReference>
<accession>A0A3E0EMF4</accession>
<evidence type="ECO:0000256" key="1">
    <source>
        <dbReference type="SAM" id="Phobius"/>
    </source>
</evidence>
<dbReference type="InterPro" id="IPR001036">
    <property type="entry name" value="Acrflvin-R"/>
</dbReference>
<dbReference type="GO" id="GO:0042910">
    <property type="term" value="F:xenobiotic transmembrane transporter activity"/>
    <property type="evidence" value="ECO:0007669"/>
    <property type="project" value="TreeGrafter"/>
</dbReference>
<reference evidence="2 3" key="1">
    <citation type="submission" date="2018-08" db="EMBL/GenBank/DDBJ databases">
        <title>Genomic Encyclopedia of Archaeal and Bacterial Type Strains, Phase II (KMG-II): from individual species to whole genera.</title>
        <authorList>
            <person name="Goeker M."/>
        </authorList>
    </citation>
    <scope>NUCLEOTIDE SEQUENCE [LARGE SCALE GENOMIC DNA]</scope>
    <source>
        <strain evidence="2 3">DSM 100880</strain>
    </source>
</reference>
<dbReference type="Gene3D" id="3.30.70.1430">
    <property type="entry name" value="Multidrug efflux transporter AcrB pore domain"/>
    <property type="match status" value="2"/>
</dbReference>
<feature type="transmembrane region" description="Helical" evidence="1">
    <location>
        <begin position="392"/>
        <end position="415"/>
    </location>
</feature>
<protein>
    <submittedName>
        <fullName evidence="2">Multidrug efflux pump subunit AcrB</fullName>
    </submittedName>
</protein>
<proteinExistence type="predicted"/>